<keyword evidence="5" id="KW-1185">Reference proteome</keyword>
<dbReference type="GO" id="GO:0005886">
    <property type="term" value="C:plasma membrane"/>
    <property type="evidence" value="ECO:0007669"/>
    <property type="project" value="TreeGrafter"/>
</dbReference>
<protein>
    <submittedName>
        <fullName evidence="6">Senescence domain-containing protein</fullName>
    </submittedName>
</protein>
<feature type="compositionally biased region" description="Basic and acidic residues" evidence="1">
    <location>
        <begin position="452"/>
        <end position="463"/>
    </location>
</feature>
<dbReference type="InterPro" id="IPR009686">
    <property type="entry name" value="Senescence/spartin_C"/>
</dbReference>
<dbReference type="InterPro" id="IPR045036">
    <property type="entry name" value="Spartin-like"/>
</dbReference>
<feature type="transmembrane region" description="Helical" evidence="2">
    <location>
        <begin position="353"/>
        <end position="375"/>
    </location>
</feature>
<dbReference type="OrthoDB" id="20821at2759"/>
<keyword evidence="2" id="KW-1133">Transmembrane helix</keyword>
<dbReference type="WBParaSite" id="EVEC_0001192301-mRNA-1">
    <property type="protein sequence ID" value="EVEC_0001192301-mRNA-1"/>
    <property type="gene ID" value="EVEC_0001192301"/>
</dbReference>
<keyword evidence="2" id="KW-0472">Membrane</keyword>
<evidence type="ECO:0000259" key="3">
    <source>
        <dbReference type="Pfam" id="PF06911"/>
    </source>
</evidence>
<evidence type="ECO:0000313" key="5">
    <source>
        <dbReference type="Proteomes" id="UP000274131"/>
    </source>
</evidence>
<organism evidence="6">
    <name type="scientific">Enterobius vermicularis</name>
    <name type="common">Human pinworm</name>
    <dbReference type="NCBI Taxonomy" id="51028"/>
    <lineage>
        <taxon>Eukaryota</taxon>
        <taxon>Metazoa</taxon>
        <taxon>Ecdysozoa</taxon>
        <taxon>Nematoda</taxon>
        <taxon>Chromadorea</taxon>
        <taxon>Rhabditida</taxon>
        <taxon>Spirurina</taxon>
        <taxon>Oxyuridomorpha</taxon>
        <taxon>Oxyuroidea</taxon>
        <taxon>Oxyuridae</taxon>
        <taxon>Enterobius</taxon>
    </lineage>
</organism>
<dbReference type="AlphaFoldDB" id="A0A0N4VLY0"/>
<evidence type="ECO:0000256" key="1">
    <source>
        <dbReference type="SAM" id="MobiDB-lite"/>
    </source>
</evidence>
<sequence length="477" mass="52376">MALKDQAYIDDLLAESFAYFEQGLCCDEANDEESACHMYKLGLEVLKLAEKQKGCETNEKYKNMLETKEKVKERLNSLKGSSPQICNEKNESKILLKENLTNDIREHLQTTSFPEAELIFLIPNGVQLFMIEGGDTTVPTVPSSLEIFELPKQIEGSGPPNADAFMKVGPWIYPLKSGNIPILKNEFGAYVMPNPTPDHPNLFVGLLLPSNLGSEVEANFVKILECFAEVRDQEISKELSKEEKKRLSEKIAGLLVQGSENIAWGVNFAAEKTSEMISERTTRFRSSMTPNEQPMRVNPLIRTGVYCVHGGSKVVAKCTRYLLEKIGDMGIAIGKKLASGAEKTLGDSKGGRLVSGTITILAGGIAGVGTVWLALEDASKTLCKNIANETVETVRQKYGDEASLTTHRALYATGHTTLAALQLYDLGPRAIFGRAARKAGIHFVKTLHEAHSADDLKKEEANRSSKKSSSSQSEKQD</sequence>
<accession>A0A0N4VLY0</accession>
<reference evidence="6" key="1">
    <citation type="submission" date="2017-02" db="UniProtKB">
        <authorList>
            <consortium name="WormBaseParasite"/>
        </authorList>
    </citation>
    <scope>IDENTIFICATION</scope>
</reference>
<proteinExistence type="predicted"/>
<dbReference type="Pfam" id="PF06911">
    <property type="entry name" value="Senescence"/>
    <property type="match status" value="1"/>
</dbReference>
<dbReference type="STRING" id="51028.A0A0N4VLY0"/>
<evidence type="ECO:0000313" key="4">
    <source>
        <dbReference type="EMBL" id="VDD96425.1"/>
    </source>
</evidence>
<evidence type="ECO:0000313" key="6">
    <source>
        <dbReference type="WBParaSite" id="EVEC_0001192301-mRNA-1"/>
    </source>
</evidence>
<feature type="region of interest" description="Disordered" evidence="1">
    <location>
        <begin position="452"/>
        <end position="477"/>
    </location>
</feature>
<dbReference type="Proteomes" id="UP000274131">
    <property type="component" value="Unassembled WGS sequence"/>
</dbReference>
<dbReference type="PANTHER" id="PTHR21068:SF43">
    <property type="entry name" value="SPARTIN"/>
    <property type="match status" value="1"/>
</dbReference>
<feature type="compositionally biased region" description="Low complexity" evidence="1">
    <location>
        <begin position="467"/>
        <end position="477"/>
    </location>
</feature>
<dbReference type="GO" id="GO:0051301">
    <property type="term" value="P:cell division"/>
    <property type="evidence" value="ECO:0007669"/>
    <property type="project" value="TreeGrafter"/>
</dbReference>
<dbReference type="PANTHER" id="PTHR21068">
    <property type="entry name" value="SPARTIN"/>
    <property type="match status" value="1"/>
</dbReference>
<name>A0A0N4VLY0_ENTVE</name>
<dbReference type="GO" id="GO:0030514">
    <property type="term" value="P:negative regulation of BMP signaling pathway"/>
    <property type="evidence" value="ECO:0007669"/>
    <property type="project" value="TreeGrafter"/>
</dbReference>
<feature type="domain" description="Senescence" evidence="3">
    <location>
        <begin position="255"/>
        <end position="436"/>
    </location>
</feature>
<keyword evidence="2" id="KW-0812">Transmembrane</keyword>
<dbReference type="EMBL" id="UXUI01011671">
    <property type="protein sequence ID" value="VDD96425.1"/>
    <property type="molecule type" value="Genomic_DNA"/>
</dbReference>
<dbReference type="Gene3D" id="1.20.58.80">
    <property type="entry name" value="Phosphotransferase system, lactose/cellobiose-type IIA subunit"/>
    <property type="match status" value="1"/>
</dbReference>
<evidence type="ECO:0000256" key="2">
    <source>
        <dbReference type="SAM" id="Phobius"/>
    </source>
</evidence>
<reference evidence="4 5" key="2">
    <citation type="submission" date="2018-10" db="EMBL/GenBank/DDBJ databases">
        <authorList>
            <consortium name="Pathogen Informatics"/>
        </authorList>
    </citation>
    <scope>NUCLEOTIDE SEQUENCE [LARGE SCALE GENOMIC DNA]</scope>
</reference>
<gene>
    <name evidence="4" type="ORF">EVEC_LOCUS11176</name>
</gene>